<keyword evidence="1" id="KW-0732">Signal</keyword>
<comment type="caution">
    <text evidence="3">The sequence shown here is derived from an EMBL/GenBank/DDBJ whole genome shotgun (WGS) entry which is preliminary data.</text>
</comment>
<dbReference type="Pfam" id="PF13448">
    <property type="entry name" value="DUF4114"/>
    <property type="match status" value="1"/>
</dbReference>
<feature type="signal peptide" evidence="1">
    <location>
        <begin position="1"/>
        <end position="18"/>
    </location>
</feature>
<proteinExistence type="predicted"/>
<dbReference type="SUPFAM" id="SSF50969">
    <property type="entry name" value="YVTN repeat-like/Quinoprotein amine dehydrogenase"/>
    <property type="match status" value="1"/>
</dbReference>
<sequence>MKKLITLFVLINLGYFCACTNDTDAPISETTGTELEPKEVFFNVDFKADRMLPINRSILPTVVSDQTGKNASNDAETTNQQPYYWTWVAQLSAPQINAIDLSATHCAVQGNRAYVSYNKQGDQHLGAVEIIDISDPAQPQLLEQIQFTQADVNAITAISSTEIWVATSHQKLGAVVYRLNPEADSYDRINLSNALNNGISASANGIAYTNTSILVSGGKTYGGTFKINRNSLAIESFDAYANAKYLQLNGQGESSDFITLTTGNNAALYTGKPSDIGTTLTSFDITPIDHLNVEQAQRGKNTITFDPFDPNKIYCAMGGTGLKAYNINTGALLNESKGNMLTEGNTNAISLDEDYMYIANGADGIAIGEHVVDGETINPMFVWDRVEMPASANYVTAQNDYVFVCKGLGGFHILYKQEKSPYMTVTPYTNTGKPITLEEDEDICSELLPNLFTAILPERQNALTAHPEYFEHPMKNIVLTEEAEVSVTFINEGAGYKNVLGYYYYDTDTPPNSLDEVVKIVIFPNASAQGSGGELIPGNTVKLLGTFPAGTEIGFFVIADGWRNQKITEGFYSQHTDIAFNGSGHQQSLIFHDSACQATIICFEDISIPQGDKDFNDAIFQVNTIPASAIATQDYIQIR</sequence>
<feature type="chain" id="PRO_5012788376" description="DUF4114 domain-containing protein" evidence="1">
    <location>
        <begin position="19"/>
        <end position="639"/>
    </location>
</feature>
<dbReference type="OrthoDB" id="1204817at2"/>
<dbReference type="InterPro" id="IPR013211">
    <property type="entry name" value="LVIVD"/>
</dbReference>
<evidence type="ECO:0000259" key="2">
    <source>
        <dbReference type="Pfam" id="PF13448"/>
    </source>
</evidence>
<feature type="domain" description="DUF4114" evidence="2">
    <location>
        <begin position="547"/>
        <end position="623"/>
    </location>
</feature>
<dbReference type="EMBL" id="NBWU01000008">
    <property type="protein sequence ID" value="PCE62565.1"/>
    <property type="molecule type" value="Genomic_DNA"/>
</dbReference>
<evidence type="ECO:0000313" key="3">
    <source>
        <dbReference type="EMBL" id="PCE62565.1"/>
    </source>
</evidence>
<evidence type="ECO:0000313" key="4">
    <source>
        <dbReference type="Proteomes" id="UP000219559"/>
    </source>
</evidence>
<dbReference type="AlphaFoldDB" id="A0A2A4G498"/>
<dbReference type="RefSeq" id="WP_097443652.1">
    <property type="nucleotide sequence ID" value="NZ_NBWU01000008.1"/>
</dbReference>
<name>A0A2A4G498_9FLAO</name>
<dbReference type="InterPro" id="IPR011044">
    <property type="entry name" value="Quino_amine_DH_bsu"/>
</dbReference>
<dbReference type="Proteomes" id="UP000219559">
    <property type="component" value="Unassembled WGS sequence"/>
</dbReference>
<reference evidence="3 4" key="1">
    <citation type="submission" date="2017-04" db="EMBL/GenBank/DDBJ databases">
        <title>A new member of the family Flavobacteriaceae isolated from ascidians.</title>
        <authorList>
            <person name="Chen L."/>
        </authorList>
    </citation>
    <scope>NUCLEOTIDE SEQUENCE [LARGE SCALE GENOMIC DNA]</scope>
    <source>
        <strain evidence="3 4">HQA918</strain>
    </source>
</reference>
<organism evidence="3 4">
    <name type="scientific">Sediminicola luteus</name>
    <dbReference type="NCBI Taxonomy" id="319238"/>
    <lineage>
        <taxon>Bacteria</taxon>
        <taxon>Pseudomonadati</taxon>
        <taxon>Bacteroidota</taxon>
        <taxon>Flavobacteriia</taxon>
        <taxon>Flavobacteriales</taxon>
        <taxon>Flavobacteriaceae</taxon>
        <taxon>Sediminicola</taxon>
    </lineage>
</organism>
<dbReference type="Pfam" id="PF08309">
    <property type="entry name" value="LVIVD"/>
    <property type="match status" value="2"/>
</dbReference>
<keyword evidence="4" id="KW-1185">Reference proteome</keyword>
<protein>
    <recommendedName>
        <fullName evidence="2">DUF4114 domain-containing protein</fullName>
    </recommendedName>
</protein>
<evidence type="ECO:0000256" key="1">
    <source>
        <dbReference type="SAM" id="SignalP"/>
    </source>
</evidence>
<gene>
    <name evidence="3" type="ORF">B7P33_18180</name>
</gene>
<dbReference type="InterPro" id="IPR025193">
    <property type="entry name" value="DUF4114"/>
</dbReference>
<accession>A0A2A4G498</accession>